<evidence type="ECO:0000313" key="3">
    <source>
        <dbReference type="Proteomes" id="UP000264880"/>
    </source>
</evidence>
<dbReference type="AlphaFoldDB" id="A0AAC9TVQ2"/>
<dbReference type="Proteomes" id="UP000264880">
    <property type="component" value="Chromosome"/>
</dbReference>
<evidence type="ECO:0000313" key="2">
    <source>
        <dbReference type="EMBL" id="ASJ22132.1"/>
    </source>
</evidence>
<organism evidence="2 3">
    <name type="scientific">Brachyspira hampsonii</name>
    <dbReference type="NCBI Taxonomy" id="1287055"/>
    <lineage>
        <taxon>Bacteria</taxon>
        <taxon>Pseudomonadati</taxon>
        <taxon>Spirochaetota</taxon>
        <taxon>Spirochaetia</taxon>
        <taxon>Brachyspirales</taxon>
        <taxon>Brachyspiraceae</taxon>
        <taxon>Brachyspira</taxon>
    </lineage>
</organism>
<proteinExistence type="predicted"/>
<dbReference type="PROSITE" id="PS51257">
    <property type="entry name" value="PROKAR_LIPOPROTEIN"/>
    <property type="match status" value="1"/>
</dbReference>
<name>A0AAC9TVQ2_9SPIR</name>
<accession>A0AAC9TVQ2</accession>
<dbReference type="KEGG" id="bhp:BHAMNSH16_10995"/>
<dbReference type="EMBL" id="CP019914">
    <property type="protein sequence ID" value="ASJ22132.1"/>
    <property type="molecule type" value="Genomic_DNA"/>
</dbReference>
<gene>
    <name evidence="2" type="ORF">BHAMNSH16_10995</name>
</gene>
<protein>
    <submittedName>
        <fullName evidence="2">Uncharacterized protein</fullName>
    </submittedName>
</protein>
<keyword evidence="3" id="KW-1185">Reference proteome</keyword>
<feature type="chain" id="PRO_5042005258" evidence="1">
    <location>
        <begin position="26"/>
        <end position="225"/>
    </location>
</feature>
<sequence length="225" mass="24777">MSKKISAIFLSLFVLGILSISCSNKDTTGAGSSISKTINMEYAGIWGSSSKSYSVEIDINGNIYEYKNSSRGAKAEIIEANDPNYKIKIYGREFTITFSDVNNATVNIDGQNVTYTKSTGIAEYNDNTYVSIETFYYDNDKVYLWVSVKDGKVAINHDAGNETAPKLTHFTVAGYGTDHSFSIVFDLVVGTLKFAPDGSSVTVRFTKQLISYQSMLNIDIVCNKK</sequence>
<dbReference type="RefSeq" id="WP_039954849.1">
    <property type="nucleotide sequence ID" value="NZ_CP019914.1"/>
</dbReference>
<reference evidence="2 3" key="1">
    <citation type="submission" date="2017-02" db="EMBL/GenBank/DDBJ databases">
        <title>Complete genome sequence of Brachyspira hampsonii genomovar I strain NSH-16 (ATCC BAA-2463).</title>
        <authorList>
            <person name="Mirajkar N.S."/>
            <person name="Gebhart C.J."/>
        </authorList>
    </citation>
    <scope>NUCLEOTIDE SEQUENCE [LARGE SCALE GENOMIC DNA]</scope>
    <source>
        <strain evidence="2 3">NSH-16</strain>
    </source>
</reference>
<evidence type="ECO:0000256" key="1">
    <source>
        <dbReference type="SAM" id="SignalP"/>
    </source>
</evidence>
<keyword evidence="1" id="KW-0732">Signal</keyword>
<feature type="signal peptide" evidence="1">
    <location>
        <begin position="1"/>
        <end position="25"/>
    </location>
</feature>